<dbReference type="EMBL" id="CP012752">
    <property type="protein sequence ID" value="ALG07579.1"/>
    <property type="molecule type" value="Genomic_DNA"/>
</dbReference>
<dbReference type="AlphaFoldDB" id="A0A0N9I087"/>
<dbReference type="Proteomes" id="UP000063699">
    <property type="component" value="Chromosome"/>
</dbReference>
<proteinExistence type="predicted"/>
<protein>
    <submittedName>
        <fullName evidence="2">RNHCP domain protein</fullName>
    </submittedName>
</protein>
<accession>A0A0N9I087</accession>
<dbReference type="KEGG" id="kphy:AOZ06_12275"/>
<gene>
    <name evidence="2" type="ORF">AOZ06_12275</name>
</gene>
<sequence>MTIKNPYLSTDTFTCVRCGLVVSRQAPDGRLRNHCPSCLHSRHTSGTDCQSRMIPISIAVLRNGDWMIIHRCTRCDELTSNPISGDDNQLILVRMAVRPLAQPPFPLEAFGDL</sequence>
<keyword evidence="3" id="KW-1185">Reference proteome</keyword>
<organism evidence="2 3">
    <name type="scientific">Kibdelosporangium phytohabitans</name>
    <dbReference type="NCBI Taxonomy" id="860235"/>
    <lineage>
        <taxon>Bacteria</taxon>
        <taxon>Bacillati</taxon>
        <taxon>Actinomycetota</taxon>
        <taxon>Actinomycetes</taxon>
        <taxon>Pseudonocardiales</taxon>
        <taxon>Pseudonocardiaceae</taxon>
        <taxon>Kibdelosporangium</taxon>
    </lineage>
</organism>
<dbReference type="STRING" id="860235.AOZ06_12275"/>
<feature type="domain" description="RNHCP" evidence="1">
    <location>
        <begin position="11"/>
        <end position="92"/>
    </location>
</feature>
<dbReference type="InterPro" id="IPR024439">
    <property type="entry name" value="RNHCP"/>
</dbReference>
<dbReference type="Pfam" id="PF12647">
    <property type="entry name" value="RNHCP"/>
    <property type="match status" value="1"/>
</dbReference>
<dbReference type="OrthoDB" id="9809485at2"/>
<evidence type="ECO:0000313" key="3">
    <source>
        <dbReference type="Proteomes" id="UP000063699"/>
    </source>
</evidence>
<evidence type="ECO:0000313" key="2">
    <source>
        <dbReference type="EMBL" id="ALG07579.1"/>
    </source>
</evidence>
<name>A0A0N9I087_9PSEU</name>
<evidence type="ECO:0000259" key="1">
    <source>
        <dbReference type="Pfam" id="PF12647"/>
    </source>
</evidence>
<reference evidence="2 3" key="1">
    <citation type="submission" date="2015-07" db="EMBL/GenBank/DDBJ databases">
        <title>Genome sequencing of Kibdelosporangium phytohabitans.</title>
        <authorList>
            <person name="Qin S."/>
            <person name="Xing K."/>
        </authorList>
    </citation>
    <scope>NUCLEOTIDE SEQUENCE [LARGE SCALE GENOMIC DNA]</scope>
    <source>
        <strain evidence="2 3">KLBMP1111</strain>
    </source>
</reference>
<dbReference type="RefSeq" id="WP_054289546.1">
    <property type="nucleotide sequence ID" value="NZ_CP012752.1"/>
</dbReference>